<dbReference type="EMBL" id="HE796683">
    <property type="protein sequence ID" value="CCH00286.1"/>
    <property type="molecule type" value="Genomic_DNA"/>
</dbReference>
<proteinExistence type="predicted"/>
<organism evidence="1 2">
    <name type="scientific">Fibrella aestuarina BUZ 2</name>
    <dbReference type="NCBI Taxonomy" id="1166018"/>
    <lineage>
        <taxon>Bacteria</taxon>
        <taxon>Pseudomonadati</taxon>
        <taxon>Bacteroidota</taxon>
        <taxon>Cytophagia</taxon>
        <taxon>Cytophagales</taxon>
        <taxon>Spirosomataceae</taxon>
        <taxon>Fibrella</taxon>
    </lineage>
</organism>
<accession>I0K833</accession>
<dbReference type="AlphaFoldDB" id="I0K833"/>
<evidence type="ECO:0000313" key="1">
    <source>
        <dbReference type="EMBL" id="CCH00286.1"/>
    </source>
</evidence>
<dbReference type="HOGENOM" id="CLU_1832184_0_0_10"/>
<dbReference type="KEGG" id="fae:FAES_2277"/>
<evidence type="ECO:0000313" key="2">
    <source>
        <dbReference type="Proteomes" id="UP000011058"/>
    </source>
</evidence>
<name>I0K833_9BACT</name>
<keyword evidence="2" id="KW-1185">Reference proteome</keyword>
<dbReference type="Proteomes" id="UP000011058">
    <property type="component" value="Chromosome"/>
</dbReference>
<dbReference type="RefSeq" id="WP_015331385.1">
    <property type="nucleotide sequence ID" value="NC_020054.1"/>
</dbReference>
<dbReference type="STRING" id="1166018.FAES_2277"/>
<sequence>MSKTPVVRFNYNEPIHVLGVSKYISTLGLYSLDACVYADLNGIKERVAAYFAAYPRHKVLVRMEQFKHEEDPDGKGRAFKMIVGSGKAPKLKAKPTTKQGRATSKRMKMLTKEAKHLRTEKPNMTWANAMKRAAKNLKKK</sequence>
<reference evidence="1 2" key="1">
    <citation type="journal article" date="2012" name="J. Bacteriol.">
        <title>Genome Sequence of Fibrella aestuarina BUZ 2T, a Filamentous Marine Bacterium.</title>
        <authorList>
            <person name="Filippini M."/>
            <person name="Qi W."/>
            <person name="Blom J."/>
            <person name="Goesmann A."/>
            <person name="Smits T.H."/>
            <person name="Bagheri H.C."/>
        </authorList>
    </citation>
    <scope>NUCLEOTIDE SEQUENCE [LARGE SCALE GENOMIC DNA]</scope>
    <source>
        <strain evidence="2">BUZ 2T</strain>
    </source>
</reference>
<gene>
    <name evidence="1" type="ORF">FAES_2277</name>
</gene>
<protein>
    <submittedName>
        <fullName evidence="1">Uncharacterized protein</fullName>
    </submittedName>
</protein>